<keyword evidence="8" id="KW-1185">Reference proteome</keyword>
<dbReference type="PANTHER" id="PTHR30480:SF13">
    <property type="entry name" value="BETA-HEXOSAMINIDASE"/>
    <property type="match status" value="1"/>
</dbReference>
<keyword evidence="4" id="KW-0378">Hydrolase</keyword>
<evidence type="ECO:0000256" key="1">
    <source>
        <dbReference type="ARBA" id="ARBA00001231"/>
    </source>
</evidence>
<dbReference type="Pfam" id="PF00933">
    <property type="entry name" value="Glyco_hydro_3"/>
    <property type="match status" value="1"/>
</dbReference>
<organism evidence="7 8">
    <name type="scientific">Hypericibacter adhaerens</name>
    <dbReference type="NCBI Taxonomy" id="2602016"/>
    <lineage>
        <taxon>Bacteria</taxon>
        <taxon>Pseudomonadati</taxon>
        <taxon>Pseudomonadota</taxon>
        <taxon>Alphaproteobacteria</taxon>
        <taxon>Rhodospirillales</taxon>
        <taxon>Dongiaceae</taxon>
        <taxon>Hypericibacter</taxon>
    </lineage>
</organism>
<dbReference type="KEGG" id="hadh:FRZ61_20440"/>
<dbReference type="GO" id="GO:0009254">
    <property type="term" value="P:peptidoglycan turnover"/>
    <property type="evidence" value="ECO:0007669"/>
    <property type="project" value="TreeGrafter"/>
</dbReference>
<dbReference type="OrthoDB" id="9786661at2"/>
<dbReference type="SUPFAM" id="SSF51445">
    <property type="entry name" value="(Trans)glycosidases"/>
    <property type="match status" value="1"/>
</dbReference>
<gene>
    <name evidence="7" type="ORF">FRZ61_20440</name>
</gene>
<dbReference type="InterPro" id="IPR017853">
    <property type="entry name" value="GH"/>
</dbReference>
<proteinExistence type="inferred from homology"/>
<comment type="catalytic activity">
    <reaction evidence="1">
        <text>Hydrolysis of terminal non-reducing N-acetyl-D-hexosamine residues in N-acetyl-beta-D-hexosaminides.</text>
        <dbReference type="EC" id="3.2.1.52"/>
    </reaction>
</comment>
<evidence type="ECO:0000256" key="2">
    <source>
        <dbReference type="ARBA" id="ARBA00005336"/>
    </source>
</evidence>
<feature type="domain" description="Glycoside hydrolase family 3 N-terminal" evidence="6">
    <location>
        <begin position="30"/>
        <end position="296"/>
    </location>
</feature>
<dbReference type="InterPro" id="IPR036962">
    <property type="entry name" value="Glyco_hydro_3_N_sf"/>
</dbReference>
<dbReference type="NCBIfam" id="NF003740">
    <property type="entry name" value="PRK05337.1"/>
    <property type="match status" value="1"/>
</dbReference>
<protein>
    <recommendedName>
        <fullName evidence="3">beta-N-acetylhexosaminidase</fullName>
        <ecNumber evidence="3">3.2.1.52</ecNumber>
    </recommendedName>
</protein>
<reference evidence="7 8" key="1">
    <citation type="submission" date="2019-08" db="EMBL/GenBank/DDBJ databases">
        <title>Hyperibacter terrae gen. nov., sp. nov. and Hyperibacter viscosus sp. nov., two new members in the family Rhodospirillaceae isolated from the rhizosphere of Hypericum perforatum.</title>
        <authorList>
            <person name="Noviana Z."/>
        </authorList>
    </citation>
    <scope>NUCLEOTIDE SEQUENCE [LARGE SCALE GENOMIC DNA]</scope>
    <source>
        <strain evidence="7 8">R5959</strain>
    </source>
</reference>
<dbReference type="RefSeq" id="WP_151117192.1">
    <property type="nucleotide sequence ID" value="NZ_CP042582.1"/>
</dbReference>
<evidence type="ECO:0000259" key="6">
    <source>
        <dbReference type="Pfam" id="PF00933"/>
    </source>
</evidence>
<evidence type="ECO:0000313" key="7">
    <source>
        <dbReference type="EMBL" id="QEX22115.1"/>
    </source>
</evidence>
<keyword evidence="5" id="KW-0326">Glycosidase</keyword>
<dbReference type="InterPro" id="IPR001764">
    <property type="entry name" value="Glyco_hydro_3_N"/>
</dbReference>
<dbReference type="InterPro" id="IPR050226">
    <property type="entry name" value="NagZ_Beta-hexosaminidase"/>
</dbReference>
<name>A0A5J6MZP2_9PROT</name>
<dbReference type="GO" id="GO:0004563">
    <property type="term" value="F:beta-N-acetylhexosaminidase activity"/>
    <property type="evidence" value="ECO:0007669"/>
    <property type="project" value="UniProtKB-EC"/>
</dbReference>
<evidence type="ECO:0000313" key="8">
    <source>
        <dbReference type="Proteomes" id="UP000325797"/>
    </source>
</evidence>
<dbReference type="Proteomes" id="UP000325797">
    <property type="component" value="Chromosome"/>
</dbReference>
<dbReference type="Gene3D" id="3.20.20.300">
    <property type="entry name" value="Glycoside hydrolase, family 3, N-terminal domain"/>
    <property type="match status" value="1"/>
</dbReference>
<evidence type="ECO:0000256" key="5">
    <source>
        <dbReference type="ARBA" id="ARBA00023295"/>
    </source>
</evidence>
<evidence type="ECO:0000256" key="3">
    <source>
        <dbReference type="ARBA" id="ARBA00012663"/>
    </source>
</evidence>
<evidence type="ECO:0000256" key="4">
    <source>
        <dbReference type="ARBA" id="ARBA00022801"/>
    </source>
</evidence>
<dbReference type="AlphaFoldDB" id="A0A5J6MZP2"/>
<comment type="similarity">
    <text evidence="2">Belongs to the glycosyl hydrolase 3 family.</text>
</comment>
<accession>A0A5J6MZP2</accession>
<dbReference type="PANTHER" id="PTHR30480">
    <property type="entry name" value="BETA-HEXOSAMINIDASE-RELATED"/>
    <property type="match status" value="1"/>
</dbReference>
<dbReference type="GO" id="GO:0005975">
    <property type="term" value="P:carbohydrate metabolic process"/>
    <property type="evidence" value="ECO:0007669"/>
    <property type="project" value="InterPro"/>
</dbReference>
<dbReference type="EMBL" id="CP042582">
    <property type="protein sequence ID" value="QEX22115.1"/>
    <property type="molecule type" value="Genomic_DNA"/>
</dbReference>
<dbReference type="EC" id="3.2.1.52" evidence="3"/>
<sequence>MTLSPTIFGCAGPRLGEAERAFFQRVNPLGFILFARNCETPDQIRALVGDLRASVGREDAPVLIDQEGGRVARLKPPQWRAAPPAERFGRLAERHRDAAVEAVRINSHLIARELASLGIDVDCAPVLDLRLPGAHDVIGDRSFGGRPERVAELGRAACEGFLAAGVLPVIKHIPGHGRAFVDSHHELPVVRTPRPELEATDFEAFRLLADMPWAMTAHLVFAAIDPDRPATLSPKVIAEIIRGHIGFDGLLLCDDLSMKALKGDLGDLARQALAAGCDIVLHCNGVMEEMTRVAAAAGGITAEAERRFRRGREMQQSGIAIAAASEARLDALMRGLA</sequence>